<dbReference type="SMART" id="SM00220">
    <property type="entry name" value="S_TKc"/>
    <property type="match status" value="1"/>
</dbReference>
<dbReference type="InterPro" id="IPR011009">
    <property type="entry name" value="Kinase-like_dom_sf"/>
</dbReference>
<evidence type="ECO:0000256" key="1">
    <source>
        <dbReference type="ARBA" id="ARBA00022527"/>
    </source>
</evidence>
<evidence type="ECO:0000256" key="5">
    <source>
        <dbReference type="ARBA" id="ARBA00022840"/>
    </source>
</evidence>
<evidence type="ECO:0000313" key="9">
    <source>
        <dbReference type="EMBL" id="JAP90728.1"/>
    </source>
</evidence>
<feature type="binding site" evidence="6">
    <location>
        <position position="25"/>
    </location>
    <ligand>
        <name>ATP</name>
        <dbReference type="ChEBI" id="CHEBI:30616"/>
    </ligand>
</feature>
<dbReference type="Pfam" id="PF00069">
    <property type="entry name" value="Pkinase"/>
    <property type="match status" value="1"/>
</dbReference>
<proteinExistence type="inferred from homology"/>
<keyword evidence="5 6" id="KW-0067">ATP-binding</keyword>
<dbReference type="InterPro" id="IPR017441">
    <property type="entry name" value="Protein_kinase_ATP_BS"/>
</dbReference>
<dbReference type="InterPro" id="IPR008271">
    <property type="entry name" value="Ser/Thr_kinase_AS"/>
</dbReference>
<dbReference type="GO" id="GO:0005634">
    <property type="term" value="C:nucleus"/>
    <property type="evidence" value="ECO:0007669"/>
    <property type="project" value="TreeGrafter"/>
</dbReference>
<reference evidence="9" key="1">
    <citation type="submission" date="2015-07" db="EMBL/GenBank/DDBJ databases">
        <title>Adaptation to a free-living lifestyle via gene acquisitions in the diplomonad Trepomonas sp. PC1.</title>
        <authorList>
            <person name="Xu F."/>
            <person name="Jerlstrom-Hultqvist J."/>
            <person name="Kolisko M."/>
            <person name="Simpson A.G.B."/>
            <person name="Roger A.J."/>
            <person name="Svard S.G."/>
            <person name="Andersson J.O."/>
        </authorList>
    </citation>
    <scope>NUCLEOTIDE SEQUENCE</scope>
    <source>
        <strain evidence="9">PC1</strain>
    </source>
</reference>
<evidence type="ECO:0000259" key="8">
    <source>
        <dbReference type="PROSITE" id="PS50011"/>
    </source>
</evidence>
<dbReference type="PROSITE" id="PS50011">
    <property type="entry name" value="PROTEIN_KINASE_DOM"/>
    <property type="match status" value="1"/>
</dbReference>
<dbReference type="AlphaFoldDB" id="A0A146K2P9"/>
<accession>A0A146K2P9</accession>
<protein>
    <submittedName>
        <fullName evidence="9">Protein kinase domain-containing protein</fullName>
    </submittedName>
</protein>
<dbReference type="GO" id="GO:0004674">
    <property type="term" value="F:protein serine/threonine kinase activity"/>
    <property type="evidence" value="ECO:0007669"/>
    <property type="project" value="UniProtKB-KW"/>
</dbReference>
<evidence type="ECO:0000256" key="3">
    <source>
        <dbReference type="ARBA" id="ARBA00022741"/>
    </source>
</evidence>
<dbReference type="PROSITE" id="PS00107">
    <property type="entry name" value="PROTEIN_KINASE_ATP"/>
    <property type="match status" value="1"/>
</dbReference>
<dbReference type="EMBL" id="GDID01005878">
    <property type="protein sequence ID" value="JAP90728.1"/>
    <property type="molecule type" value="Transcribed_RNA"/>
</dbReference>
<gene>
    <name evidence="9" type="ORF">TPC1_17883</name>
</gene>
<evidence type="ECO:0000256" key="2">
    <source>
        <dbReference type="ARBA" id="ARBA00022679"/>
    </source>
</evidence>
<keyword evidence="3 6" id="KW-0547">Nucleotide-binding</keyword>
<dbReference type="SUPFAM" id="SSF56112">
    <property type="entry name" value="Protein kinase-like (PK-like)"/>
    <property type="match status" value="1"/>
</dbReference>
<keyword evidence="4 9" id="KW-0418">Kinase</keyword>
<evidence type="ECO:0000256" key="7">
    <source>
        <dbReference type="RuleBase" id="RU000304"/>
    </source>
</evidence>
<feature type="domain" description="Protein kinase" evidence="8">
    <location>
        <begin position="1"/>
        <end position="252"/>
    </location>
</feature>
<dbReference type="Gene3D" id="3.30.200.20">
    <property type="entry name" value="Phosphorylase Kinase, domain 1"/>
    <property type="match status" value="1"/>
</dbReference>
<dbReference type="Gene3D" id="1.10.510.10">
    <property type="entry name" value="Transferase(Phosphotransferase) domain 1"/>
    <property type="match status" value="1"/>
</dbReference>
<dbReference type="PANTHER" id="PTHR24345:SF0">
    <property type="entry name" value="CELL CYCLE SERINE_THREONINE-PROTEIN KINASE CDC5_MSD2"/>
    <property type="match status" value="1"/>
</dbReference>
<dbReference type="GO" id="GO:0005524">
    <property type="term" value="F:ATP binding"/>
    <property type="evidence" value="ECO:0007669"/>
    <property type="project" value="UniProtKB-UniRule"/>
</dbReference>
<evidence type="ECO:0000256" key="6">
    <source>
        <dbReference type="PROSITE-ProRule" id="PRU10141"/>
    </source>
</evidence>
<dbReference type="CDD" id="cd00180">
    <property type="entry name" value="PKc"/>
    <property type="match status" value="1"/>
</dbReference>
<dbReference type="PANTHER" id="PTHR24345">
    <property type="entry name" value="SERINE/THREONINE-PROTEIN KINASE PLK"/>
    <property type="match status" value="1"/>
</dbReference>
<sequence>MIGQGQFGTVYQLHLDEEDVDVAVKQIAKPDKNTLREIENQSKMEHKHLLTVITHFQVVNAKKKVSQFIVMPLMTQSLEDVINSGEIANVEYPIKQKWMIQMLLGTLYLHQNNIIHRDLKPGNILLDDDLNLYISDFGLSKSIDQSVAKTLVGTQLYMAPEIFESAKYDLKADVYSLGCIWYEILSDQFLLDVIQNSKEYNSEDFYLTGNIIHKLIPKLEFEEWDDFKKQCENMLRAMPAGRPSTKELYDTFKSNISKYQ</sequence>
<keyword evidence="2" id="KW-0808">Transferase</keyword>
<dbReference type="InterPro" id="IPR000719">
    <property type="entry name" value="Prot_kinase_dom"/>
</dbReference>
<dbReference type="PROSITE" id="PS00108">
    <property type="entry name" value="PROTEIN_KINASE_ST"/>
    <property type="match status" value="1"/>
</dbReference>
<name>A0A146K2P9_9EUKA</name>
<keyword evidence="1 7" id="KW-0723">Serine/threonine-protein kinase</keyword>
<evidence type="ECO:0000256" key="4">
    <source>
        <dbReference type="ARBA" id="ARBA00022777"/>
    </source>
</evidence>
<organism evidence="9">
    <name type="scientific">Trepomonas sp. PC1</name>
    <dbReference type="NCBI Taxonomy" id="1076344"/>
    <lineage>
        <taxon>Eukaryota</taxon>
        <taxon>Metamonada</taxon>
        <taxon>Diplomonadida</taxon>
        <taxon>Hexamitidae</taxon>
        <taxon>Hexamitinae</taxon>
        <taxon>Trepomonas</taxon>
    </lineage>
</organism>
<comment type="similarity">
    <text evidence="7">Belongs to the protein kinase superfamily.</text>
</comment>